<dbReference type="Proteomes" id="UP000002059">
    <property type="component" value="Partially assembled WGS sequence"/>
</dbReference>
<protein>
    <submittedName>
        <fullName evidence="2">Uncharacterized protein</fullName>
    </submittedName>
</protein>
<dbReference type="GeneID" id="26970730"/>
<accession>A0A0A2V0S8</accession>
<dbReference type="KEGG" id="pbl:PAAG_11885"/>
<dbReference type="AlphaFoldDB" id="A0A0A2V0S8"/>
<feature type="region of interest" description="Disordered" evidence="1">
    <location>
        <begin position="95"/>
        <end position="114"/>
    </location>
</feature>
<organism evidence="2 3">
    <name type="scientific">Paracoccidioides lutzii (strain ATCC MYA-826 / Pb01)</name>
    <name type="common">Paracoccidioides brasiliensis</name>
    <dbReference type="NCBI Taxonomy" id="502779"/>
    <lineage>
        <taxon>Eukaryota</taxon>
        <taxon>Fungi</taxon>
        <taxon>Dikarya</taxon>
        <taxon>Ascomycota</taxon>
        <taxon>Pezizomycotina</taxon>
        <taxon>Eurotiomycetes</taxon>
        <taxon>Eurotiomycetidae</taxon>
        <taxon>Onygenales</taxon>
        <taxon>Ajellomycetaceae</taxon>
        <taxon>Paracoccidioides</taxon>
    </lineage>
</organism>
<gene>
    <name evidence="2" type="ORF">PAAG_11885</name>
</gene>
<evidence type="ECO:0000313" key="3">
    <source>
        <dbReference type="Proteomes" id="UP000002059"/>
    </source>
</evidence>
<dbReference type="HOGENOM" id="CLU_1489435_0_0_1"/>
<dbReference type="RefSeq" id="XP_015702943.1">
    <property type="nucleotide sequence ID" value="XM_015847455.1"/>
</dbReference>
<dbReference type="EMBL" id="KN294002">
    <property type="protein sequence ID" value="KGQ01421.1"/>
    <property type="molecule type" value="Genomic_DNA"/>
</dbReference>
<keyword evidence="3" id="KW-1185">Reference proteome</keyword>
<sequence>MFTTQVHEHWNLAPRKKGERSVDDAGSWKSERKLLNRTAEDGPHVLLVVREERIGAAQRRGRQSEPGEFLLVRYNHAKRPMRNVSVAATEQEVQWRRQRGRQEGESATQNEDERRRWRRNGMRYKLEKRDPWYNVWYYPLSQLHTARTYTGHSMGGICNTIRITIKNMLQRNPYALPTNSR</sequence>
<name>A0A0A2V0S8_PARBA</name>
<dbReference type="VEuPathDB" id="FungiDB:PAAG_11885"/>
<evidence type="ECO:0000256" key="1">
    <source>
        <dbReference type="SAM" id="MobiDB-lite"/>
    </source>
</evidence>
<proteinExistence type="predicted"/>
<evidence type="ECO:0000313" key="2">
    <source>
        <dbReference type="EMBL" id="KGQ01421.1"/>
    </source>
</evidence>
<reference evidence="2 3" key="1">
    <citation type="journal article" date="2011" name="PLoS Genet.">
        <title>Comparative genomic analysis of human fungal pathogens causing paracoccidioidomycosis.</title>
        <authorList>
            <person name="Desjardins C.A."/>
            <person name="Champion M.D."/>
            <person name="Holder J.W."/>
            <person name="Muszewska A."/>
            <person name="Goldberg J."/>
            <person name="Bailao A.M."/>
            <person name="Brigido M.M."/>
            <person name="Ferreira M.E."/>
            <person name="Garcia A.M."/>
            <person name="Grynberg M."/>
            <person name="Gujja S."/>
            <person name="Heiman D.I."/>
            <person name="Henn M.R."/>
            <person name="Kodira C.D."/>
            <person name="Leon-Narvaez H."/>
            <person name="Longo L.V."/>
            <person name="Ma L.J."/>
            <person name="Malavazi I."/>
            <person name="Matsuo A.L."/>
            <person name="Morais F.V."/>
            <person name="Pereira M."/>
            <person name="Rodriguez-Brito S."/>
            <person name="Sakthikumar S."/>
            <person name="Salem-Izacc S.M."/>
            <person name="Sykes S.M."/>
            <person name="Teixeira M.M."/>
            <person name="Vallejo M.C."/>
            <person name="Walter M.E."/>
            <person name="Yandava C."/>
            <person name="Young S."/>
            <person name="Zeng Q."/>
            <person name="Zucker J."/>
            <person name="Felipe M.S."/>
            <person name="Goldman G.H."/>
            <person name="Haas B.J."/>
            <person name="McEwen J.G."/>
            <person name="Nino-Vega G."/>
            <person name="Puccia R."/>
            <person name="San-Blas G."/>
            <person name="Soares C.M."/>
            <person name="Birren B.W."/>
            <person name="Cuomo C.A."/>
        </authorList>
    </citation>
    <scope>NUCLEOTIDE SEQUENCE [LARGE SCALE GENOMIC DNA]</scope>
    <source>
        <strain evidence="3">ATCC MYA-826 / Pb01</strain>
    </source>
</reference>